<organism evidence="1 2">
    <name type="scientific">Liparis tanakae</name>
    <name type="common">Tanaka's snailfish</name>
    <dbReference type="NCBI Taxonomy" id="230148"/>
    <lineage>
        <taxon>Eukaryota</taxon>
        <taxon>Metazoa</taxon>
        <taxon>Chordata</taxon>
        <taxon>Craniata</taxon>
        <taxon>Vertebrata</taxon>
        <taxon>Euteleostomi</taxon>
        <taxon>Actinopterygii</taxon>
        <taxon>Neopterygii</taxon>
        <taxon>Teleostei</taxon>
        <taxon>Neoteleostei</taxon>
        <taxon>Acanthomorphata</taxon>
        <taxon>Eupercaria</taxon>
        <taxon>Perciformes</taxon>
        <taxon>Cottioidei</taxon>
        <taxon>Cottales</taxon>
        <taxon>Liparidae</taxon>
        <taxon>Liparis</taxon>
    </lineage>
</organism>
<dbReference type="AlphaFoldDB" id="A0A4Z2HWL6"/>
<dbReference type="EMBL" id="SRLO01000176">
    <property type="protein sequence ID" value="TNN69373.1"/>
    <property type="molecule type" value="Genomic_DNA"/>
</dbReference>
<reference evidence="1 2" key="1">
    <citation type="submission" date="2019-03" db="EMBL/GenBank/DDBJ databases">
        <title>First draft genome of Liparis tanakae, snailfish: a comprehensive survey of snailfish specific genes.</title>
        <authorList>
            <person name="Kim W."/>
            <person name="Song I."/>
            <person name="Jeong J.-H."/>
            <person name="Kim D."/>
            <person name="Kim S."/>
            <person name="Ryu S."/>
            <person name="Song J.Y."/>
            <person name="Lee S.K."/>
        </authorList>
    </citation>
    <scope>NUCLEOTIDE SEQUENCE [LARGE SCALE GENOMIC DNA]</scope>
    <source>
        <tissue evidence="1">Muscle</tissue>
    </source>
</reference>
<keyword evidence="2" id="KW-1185">Reference proteome</keyword>
<gene>
    <name evidence="1" type="ORF">EYF80_020374</name>
</gene>
<dbReference type="Proteomes" id="UP000314294">
    <property type="component" value="Unassembled WGS sequence"/>
</dbReference>
<name>A0A4Z2HWL6_9TELE</name>
<proteinExistence type="predicted"/>
<accession>A0A4Z2HWL6</accession>
<comment type="caution">
    <text evidence="1">The sequence shown here is derived from an EMBL/GenBank/DDBJ whole genome shotgun (WGS) entry which is preliminary data.</text>
</comment>
<protein>
    <submittedName>
        <fullName evidence="1">Uncharacterized protein</fullName>
    </submittedName>
</protein>
<sequence>MFMNLLQAAGLAQHKDLKQGDTDSLGHPFIPRLLDMAGSVPNVHDHVALDEGCCSDLRFWALLLDHWNGVTIFYNDLVNSSDSLQFYTDAVPSIRQNTPSSHEEEDEEDDGLLHAQLSIQWGQCEDPLHNLQLLMLKKGTEVEIDQQVIAEDLQPGFCQGVFEAAASGVIAPSRETSKKRTWTFEEANAVEMSLMSSTDSGKVPDEPSVHWKVYFLRLLRRGVQQVPCPSAPPAQLPRHSRRETFSWVWHAA</sequence>
<dbReference type="OrthoDB" id="10058284at2759"/>
<evidence type="ECO:0000313" key="2">
    <source>
        <dbReference type="Proteomes" id="UP000314294"/>
    </source>
</evidence>
<evidence type="ECO:0000313" key="1">
    <source>
        <dbReference type="EMBL" id="TNN69373.1"/>
    </source>
</evidence>